<comment type="catalytic activity">
    <reaction evidence="7">
        <text>O-phospho-L-tyrosyl-[protein] + H2O = L-tyrosyl-[protein] + phosphate</text>
        <dbReference type="Rhea" id="RHEA:10684"/>
        <dbReference type="Rhea" id="RHEA-COMP:10136"/>
        <dbReference type="Rhea" id="RHEA-COMP:20101"/>
        <dbReference type="ChEBI" id="CHEBI:15377"/>
        <dbReference type="ChEBI" id="CHEBI:43474"/>
        <dbReference type="ChEBI" id="CHEBI:46858"/>
        <dbReference type="ChEBI" id="CHEBI:61978"/>
        <dbReference type="EC" id="3.1.3.48"/>
    </reaction>
</comment>
<proteinExistence type="inferred from homology"/>
<reference evidence="10" key="1">
    <citation type="submission" date="2021-05" db="EMBL/GenBank/DDBJ databases">
        <authorList>
            <person name="Alioto T."/>
            <person name="Alioto T."/>
            <person name="Gomez Garrido J."/>
        </authorList>
    </citation>
    <scope>NUCLEOTIDE SEQUENCE</scope>
</reference>
<feature type="domain" description="Rhodanese" evidence="9">
    <location>
        <begin position="419"/>
        <end position="533"/>
    </location>
</feature>
<dbReference type="SMART" id="SM00450">
    <property type="entry name" value="RHOD"/>
    <property type="match status" value="1"/>
</dbReference>
<dbReference type="Gene3D" id="3.40.250.10">
    <property type="entry name" value="Rhodanese-like domain"/>
    <property type="match status" value="1"/>
</dbReference>
<dbReference type="PANTHER" id="PTHR10828:SF76">
    <property type="entry name" value="M-PHASE INDUCER PHOSPHATASE"/>
    <property type="match status" value="1"/>
</dbReference>
<evidence type="ECO:0000259" key="9">
    <source>
        <dbReference type="PROSITE" id="PS50206"/>
    </source>
</evidence>
<dbReference type="FunFam" id="3.40.250.10:FF:000036">
    <property type="entry name" value="M-phase inducer phosphatase"/>
    <property type="match status" value="1"/>
</dbReference>
<evidence type="ECO:0000256" key="8">
    <source>
        <dbReference type="SAM" id="MobiDB-lite"/>
    </source>
</evidence>
<keyword evidence="3" id="KW-0132">Cell division</keyword>
<sequence>MMSENIDFDLFECTSRISTTFTLNSAGRSPASRLAEQRQRSAQRRLHIAPLKMLASPGKENLHTEEDLSFYQVNSPQASPRPCSPCECPEEESSELLPSEVTPNKQITVVTGSGSATRTRRPLEDYDPNSMDSGYGMSSSEGGHHKSQSMFRFIQPSIPRQNSVSSSTASPSASSSTPSIRIFHSLSSGSMESMDDIDMELFDMDTLEDEEGQQLPSNLSSLICGDIKATKTTPENKRPPFIRRCLSLSENPVVRRAKNNLIFESPVATATAASPARTPERFRIAPDQENLNLTPFSSRTQDTTRCFKRPEPPGVSPIQSKRHKTESLTPVSAFRSVENVNLDSPARLTVPKRPILQKSISMNDAHIMNALSRSSTEPDLIGDFSKSYTLPLMDGRHRDLKSISPDTMADLLRSSFDERVASFKIIDCRYPYEFEGGHIRGALNLYTQEQILEELIRSKTEPPTVETNDLTKRNIIVFHCEFSSERGPKLSRFLRNHDRILNSDSYPALHYPEIYLLHGGYKDFFAAHPDLCDPIAYRPMLDPNFGDAYRHFRAKSKSWNGADPVKGSAVSLGSANSSSSAGASEGRGPPTRLVKSRSRLVL</sequence>
<dbReference type="PANTHER" id="PTHR10828">
    <property type="entry name" value="M-PHASE INDUCER PHOSPHATASE DUAL SPECIFICITY PHOSPHATASE CDC25"/>
    <property type="match status" value="1"/>
</dbReference>
<feature type="region of interest" description="Disordered" evidence="8">
    <location>
        <begin position="159"/>
        <end position="179"/>
    </location>
</feature>
<keyword evidence="6" id="KW-0131">Cell cycle</keyword>
<evidence type="ECO:0000313" key="10">
    <source>
        <dbReference type="EMBL" id="CAG6473215.1"/>
    </source>
</evidence>
<dbReference type="EMBL" id="HBUE01072492">
    <property type="protein sequence ID" value="CAG6473215.1"/>
    <property type="molecule type" value="Transcribed_RNA"/>
</dbReference>
<dbReference type="InterPro" id="IPR036873">
    <property type="entry name" value="Rhodanese-like_dom_sf"/>
</dbReference>
<dbReference type="InterPro" id="IPR001763">
    <property type="entry name" value="Rhodanese-like_dom"/>
</dbReference>
<feature type="compositionally biased region" description="Polar residues" evidence="8">
    <location>
        <begin position="292"/>
        <end position="304"/>
    </location>
</feature>
<dbReference type="InterPro" id="IPR000751">
    <property type="entry name" value="MPI_Phosphatase"/>
</dbReference>
<protein>
    <recommendedName>
        <fullName evidence="2">protein-tyrosine-phosphatase</fullName>
        <ecNumber evidence="2">3.1.3.48</ecNumber>
    </recommendedName>
</protein>
<feature type="region of interest" description="Disordered" evidence="8">
    <location>
        <begin position="292"/>
        <end position="327"/>
    </location>
</feature>
<feature type="region of interest" description="Disordered" evidence="8">
    <location>
        <begin position="566"/>
        <end position="602"/>
    </location>
</feature>
<dbReference type="Pfam" id="PF00581">
    <property type="entry name" value="Rhodanese"/>
    <property type="match status" value="1"/>
</dbReference>
<evidence type="ECO:0000256" key="6">
    <source>
        <dbReference type="ARBA" id="ARBA00023306"/>
    </source>
</evidence>
<keyword evidence="4" id="KW-0378">Hydrolase</keyword>
<feature type="compositionally biased region" description="Polar residues" evidence="8">
    <location>
        <begin position="101"/>
        <end position="117"/>
    </location>
</feature>
<dbReference type="GO" id="GO:0051301">
    <property type="term" value="P:cell division"/>
    <property type="evidence" value="ECO:0007669"/>
    <property type="project" value="UniProtKB-KW"/>
</dbReference>
<organism evidence="10">
    <name type="scientific">Culex pipiens</name>
    <name type="common">House mosquito</name>
    <dbReference type="NCBI Taxonomy" id="7175"/>
    <lineage>
        <taxon>Eukaryota</taxon>
        <taxon>Metazoa</taxon>
        <taxon>Ecdysozoa</taxon>
        <taxon>Arthropoda</taxon>
        <taxon>Hexapoda</taxon>
        <taxon>Insecta</taxon>
        <taxon>Pterygota</taxon>
        <taxon>Neoptera</taxon>
        <taxon>Endopterygota</taxon>
        <taxon>Diptera</taxon>
        <taxon>Nematocera</taxon>
        <taxon>Culicoidea</taxon>
        <taxon>Culicidae</taxon>
        <taxon>Culicinae</taxon>
        <taxon>Culicini</taxon>
        <taxon>Culex</taxon>
        <taxon>Culex</taxon>
    </lineage>
</organism>
<dbReference type="AlphaFoldDB" id="A0A8D8BGU2"/>
<dbReference type="GO" id="GO:0005737">
    <property type="term" value="C:cytoplasm"/>
    <property type="evidence" value="ECO:0007669"/>
    <property type="project" value="TreeGrafter"/>
</dbReference>
<dbReference type="GO" id="GO:0032502">
    <property type="term" value="P:developmental process"/>
    <property type="evidence" value="ECO:0007669"/>
    <property type="project" value="UniProtKB-ARBA"/>
</dbReference>
<name>A0A8D8BGU2_CULPI</name>
<dbReference type="SUPFAM" id="SSF52821">
    <property type="entry name" value="Rhodanese/Cell cycle control phosphatase"/>
    <property type="match status" value="1"/>
</dbReference>
<dbReference type="EC" id="3.1.3.48" evidence="2"/>
<evidence type="ECO:0000256" key="7">
    <source>
        <dbReference type="ARBA" id="ARBA00051722"/>
    </source>
</evidence>
<dbReference type="PROSITE" id="PS50206">
    <property type="entry name" value="RHODANESE_3"/>
    <property type="match status" value="1"/>
</dbReference>
<keyword evidence="5" id="KW-0904">Protein phosphatase</keyword>
<evidence type="ECO:0000256" key="5">
    <source>
        <dbReference type="ARBA" id="ARBA00022912"/>
    </source>
</evidence>
<feature type="compositionally biased region" description="Low complexity" evidence="8">
    <location>
        <begin position="165"/>
        <end position="179"/>
    </location>
</feature>
<comment type="similarity">
    <text evidence="1">Belongs to the MPI phosphatase family.</text>
</comment>
<dbReference type="GO" id="GO:0004725">
    <property type="term" value="F:protein tyrosine phosphatase activity"/>
    <property type="evidence" value="ECO:0007669"/>
    <property type="project" value="UniProtKB-EC"/>
</dbReference>
<dbReference type="GO" id="GO:0005634">
    <property type="term" value="C:nucleus"/>
    <property type="evidence" value="ECO:0007669"/>
    <property type="project" value="TreeGrafter"/>
</dbReference>
<feature type="region of interest" description="Disordered" evidence="8">
    <location>
        <begin position="73"/>
        <end position="147"/>
    </location>
</feature>
<feature type="compositionally biased region" description="Low complexity" evidence="8">
    <location>
        <begin position="567"/>
        <end position="586"/>
    </location>
</feature>
<dbReference type="GO" id="GO:0010971">
    <property type="term" value="P:positive regulation of G2/M transition of mitotic cell cycle"/>
    <property type="evidence" value="ECO:0007669"/>
    <property type="project" value="TreeGrafter"/>
</dbReference>
<dbReference type="GO" id="GO:0009794">
    <property type="term" value="P:regulation of mitotic cell cycle, embryonic"/>
    <property type="evidence" value="ECO:0007669"/>
    <property type="project" value="UniProtKB-ARBA"/>
</dbReference>
<feature type="compositionally biased region" description="Polar residues" evidence="8">
    <location>
        <begin position="130"/>
        <end position="141"/>
    </location>
</feature>
<evidence type="ECO:0000256" key="3">
    <source>
        <dbReference type="ARBA" id="ARBA00022618"/>
    </source>
</evidence>
<dbReference type="GO" id="GO:0000086">
    <property type="term" value="P:G2/M transition of mitotic cell cycle"/>
    <property type="evidence" value="ECO:0007669"/>
    <property type="project" value="TreeGrafter"/>
</dbReference>
<evidence type="ECO:0000256" key="1">
    <source>
        <dbReference type="ARBA" id="ARBA00011065"/>
    </source>
</evidence>
<dbReference type="CDD" id="cd01530">
    <property type="entry name" value="Cdc25"/>
    <property type="match status" value="1"/>
</dbReference>
<dbReference type="PRINTS" id="PR00716">
    <property type="entry name" value="MPIPHPHTASE"/>
</dbReference>
<dbReference type="GO" id="GO:0010256">
    <property type="term" value="P:endomembrane system organization"/>
    <property type="evidence" value="ECO:0007669"/>
    <property type="project" value="UniProtKB-ARBA"/>
</dbReference>
<accession>A0A8D8BGU2</accession>
<evidence type="ECO:0000256" key="2">
    <source>
        <dbReference type="ARBA" id="ARBA00013064"/>
    </source>
</evidence>
<dbReference type="GO" id="GO:0110032">
    <property type="term" value="P:positive regulation of G2/MI transition of meiotic cell cycle"/>
    <property type="evidence" value="ECO:0007669"/>
    <property type="project" value="TreeGrafter"/>
</dbReference>
<evidence type="ECO:0000256" key="4">
    <source>
        <dbReference type="ARBA" id="ARBA00022801"/>
    </source>
</evidence>